<evidence type="ECO:0000313" key="3">
    <source>
        <dbReference type="Proteomes" id="UP000886796"/>
    </source>
</evidence>
<reference evidence="2" key="2">
    <citation type="journal article" date="2021" name="PeerJ">
        <title>Extensive microbial diversity within the chicken gut microbiome revealed by metagenomics and culture.</title>
        <authorList>
            <person name="Gilroy R."/>
            <person name="Ravi A."/>
            <person name="Getino M."/>
            <person name="Pursley I."/>
            <person name="Horton D.L."/>
            <person name="Alikhan N.F."/>
            <person name="Baker D."/>
            <person name="Gharbi K."/>
            <person name="Hall N."/>
            <person name="Watson M."/>
            <person name="Adriaenssens E.M."/>
            <person name="Foster-Nyarko E."/>
            <person name="Jarju S."/>
            <person name="Secka A."/>
            <person name="Antonio M."/>
            <person name="Oren A."/>
            <person name="Chaudhuri R.R."/>
            <person name="La Ragione R."/>
            <person name="Hildebrand F."/>
            <person name="Pallen M.J."/>
        </authorList>
    </citation>
    <scope>NUCLEOTIDE SEQUENCE</scope>
    <source>
        <strain evidence="2">13361</strain>
    </source>
</reference>
<feature type="transmembrane region" description="Helical" evidence="1">
    <location>
        <begin position="111"/>
        <end position="143"/>
    </location>
</feature>
<dbReference type="EMBL" id="DVFK01000104">
    <property type="protein sequence ID" value="HIQ68319.1"/>
    <property type="molecule type" value="Genomic_DNA"/>
</dbReference>
<dbReference type="AlphaFoldDB" id="A0A9D0Z3J6"/>
<evidence type="ECO:0000256" key="1">
    <source>
        <dbReference type="SAM" id="Phobius"/>
    </source>
</evidence>
<keyword evidence="1" id="KW-0472">Membrane</keyword>
<organism evidence="2 3">
    <name type="scientific">Candidatus Faecousia excrementigallinarum</name>
    <dbReference type="NCBI Taxonomy" id="2840806"/>
    <lineage>
        <taxon>Bacteria</taxon>
        <taxon>Bacillati</taxon>
        <taxon>Bacillota</taxon>
        <taxon>Clostridia</taxon>
        <taxon>Eubacteriales</taxon>
        <taxon>Oscillospiraceae</taxon>
        <taxon>Faecousia</taxon>
    </lineage>
</organism>
<gene>
    <name evidence="2" type="ORF">IAB74_07410</name>
</gene>
<evidence type="ECO:0000313" key="2">
    <source>
        <dbReference type="EMBL" id="HIQ68319.1"/>
    </source>
</evidence>
<dbReference type="Proteomes" id="UP000886796">
    <property type="component" value="Unassembled WGS sequence"/>
</dbReference>
<feature type="transmembrane region" description="Helical" evidence="1">
    <location>
        <begin position="20"/>
        <end position="41"/>
    </location>
</feature>
<protein>
    <submittedName>
        <fullName evidence="2">Uncharacterized protein</fullName>
    </submittedName>
</protein>
<proteinExistence type="predicted"/>
<comment type="caution">
    <text evidence="2">The sequence shown here is derived from an EMBL/GenBank/DDBJ whole genome shotgun (WGS) entry which is preliminary data.</text>
</comment>
<name>A0A9D0Z3J6_9FIRM</name>
<keyword evidence="1" id="KW-0812">Transmembrane</keyword>
<keyword evidence="1" id="KW-1133">Transmembrane helix</keyword>
<reference evidence="2" key="1">
    <citation type="submission" date="2020-10" db="EMBL/GenBank/DDBJ databases">
        <authorList>
            <person name="Gilroy R."/>
        </authorList>
    </citation>
    <scope>NUCLEOTIDE SEQUENCE</scope>
    <source>
        <strain evidence="2">13361</strain>
    </source>
</reference>
<accession>A0A9D0Z3J6</accession>
<feature type="transmembrane region" description="Helical" evidence="1">
    <location>
        <begin position="69"/>
        <end position="90"/>
    </location>
</feature>
<sequence length="161" mass="18526">MKLERYLPLGMEKKPVIRWLLGGAVLGAAFDLFFFNSYAYAKEALYDWPYLRQLRPGVVMAPFSSLLGYSLYGCVIALLSMIPLALYFWSFHFRGSMSIYTMRRLPRRRELIVRCVTVPALGACLYLLELLVLLFLNFAIYWLCTPKQCLPPFSWAALFGG</sequence>